<dbReference type="InterPro" id="IPR006114">
    <property type="entry name" value="6PGDH_C"/>
</dbReference>
<dbReference type="Gene3D" id="1.10.1040.10">
    <property type="entry name" value="N-(1-d-carboxylethyl)-l-norvaline Dehydrogenase, domain 2"/>
    <property type="match status" value="1"/>
</dbReference>
<dbReference type="InterPro" id="IPR013328">
    <property type="entry name" value="6PGD_dom2"/>
</dbReference>
<evidence type="ECO:0000313" key="6">
    <source>
        <dbReference type="Proteomes" id="UP001059824"/>
    </source>
</evidence>
<evidence type="ECO:0000259" key="4">
    <source>
        <dbReference type="SMART" id="SM01350"/>
    </source>
</evidence>
<dbReference type="GO" id="GO:0006098">
    <property type="term" value="P:pentose-phosphate shunt"/>
    <property type="evidence" value="ECO:0007669"/>
    <property type="project" value="InterPro"/>
</dbReference>
<dbReference type="GO" id="GO:0019521">
    <property type="term" value="P:D-gluconate metabolic process"/>
    <property type="evidence" value="ECO:0007669"/>
    <property type="project" value="UniProtKB-KW"/>
</dbReference>
<dbReference type="Proteomes" id="UP001059824">
    <property type="component" value="Chromosome"/>
</dbReference>
<dbReference type="GO" id="GO:0050661">
    <property type="term" value="F:NADP binding"/>
    <property type="evidence" value="ECO:0007669"/>
    <property type="project" value="InterPro"/>
</dbReference>
<sequence length="302" mass="31952">MKIIIDGLGRMGGQIAEKLLADGHEVVAHNRSPEPVKVMADKGAIAAYSKEEAVAAFAGEPILVWVMIPANVIDTAIDEWLALAPEGSNIIDGGNSDYRGDSARAERVSAKGCNLLDIGTSGGVHGFKRGFCMMVGGNRSIYEYVSPLLDTLAAPSGAHSHFGPNGAGHYVKMVHNAIEYGMMQSLAEGYRMLREGPIADIDLARAGEVWQHSSVITSWLNELSAEALSESPTLDGIDGVVAESGEARWTLETAADLGIPLPAIQASFDVRLASQAGDVNFATKLLAAQRNKFGGHDINGKQ</sequence>
<gene>
    <name evidence="5" type="ORF">GII36_04205</name>
</gene>
<feature type="domain" description="6-phosphogluconate dehydrogenase C-terminal" evidence="4">
    <location>
        <begin position="168"/>
        <end position="302"/>
    </location>
</feature>
<evidence type="ECO:0000256" key="3">
    <source>
        <dbReference type="ARBA" id="ARBA00023064"/>
    </source>
</evidence>
<accession>A0A857MPL6</accession>
<keyword evidence="3" id="KW-0311">Gluconate utilization</keyword>
<dbReference type="Pfam" id="PF00393">
    <property type="entry name" value="6PGD"/>
    <property type="match status" value="1"/>
</dbReference>
<dbReference type="Gene3D" id="3.40.50.720">
    <property type="entry name" value="NAD(P)-binding Rossmann-like Domain"/>
    <property type="match status" value="1"/>
</dbReference>
<dbReference type="SUPFAM" id="SSF48179">
    <property type="entry name" value="6-phosphogluconate dehydrogenase C-terminal domain-like"/>
    <property type="match status" value="1"/>
</dbReference>
<comment type="similarity">
    <text evidence="1">Belongs to the 6-phosphogluconate dehydrogenase family.</text>
</comment>
<dbReference type="PRINTS" id="PR00076">
    <property type="entry name" value="6PGDHDRGNASE"/>
</dbReference>
<protein>
    <submittedName>
        <fullName evidence="5">NADP-dependent phosphogluconate dehydrogenase</fullName>
    </submittedName>
</protein>
<organism evidence="5 6">
    <name type="scientific">Candidatus Mycosynbacter amalyticus</name>
    <dbReference type="NCBI Taxonomy" id="2665156"/>
    <lineage>
        <taxon>Bacteria</taxon>
        <taxon>Candidatus Saccharimonadota</taxon>
        <taxon>Candidatus Saccharimonadota incertae sedis</taxon>
        <taxon>Candidatus Mycosynbacter</taxon>
    </lineage>
</organism>
<dbReference type="SUPFAM" id="SSF51735">
    <property type="entry name" value="NAD(P)-binding Rossmann-fold domains"/>
    <property type="match status" value="1"/>
</dbReference>
<dbReference type="RefSeq" id="WP_260762794.1">
    <property type="nucleotide sequence ID" value="NZ_CP045921.1"/>
</dbReference>
<reference evidence="5" key="1">
    <citation type="journal article" date="2021" name="Nat. Microbiol.">
        <title>Cocultivation of an ultrasmall environmental parasitic bacterium with lytic ability against bacteria associated with wastewater foams.</title>
        <authorList>
            <person name="Batinovic S."/>
            <person name="Rose J.J.A."/>
            <person name="Ratcliffe J."/>
            <person name="Seviour R.J."/>
            <person name="Petrovski S."/>
        </authorList>
    </citation>
    <scope>NUCLEOTIDE SEQUENCE</scope>
    <source>
        <strain evidence="5">JR1</strain>
    </source>
</reference>
<dbReference type="GO" id="GO:0004616">
    <property type="term" value="F:phosphogluconate dehydrogenase (decarboxylating) activity"/>
    <property type="evidence" value="ECO:0007669"/>
    <property type="project" value="InterPro"/>
</dbReference>
<proteinExistence type="inferred from homology"/>
<dbReference type="NCBIfam" id="NF007161">
    <property type="entry name" value="PRK09599.1"/>
    <property type="match status" value="1"/>
</dbReference>
<dbReference type="InterPro" id="IPR006115">
    <property type="entry name" value="6PGDH_NADP-bd"/>
</dbReference>
<dbReference type="AlphaFoldDB" id="A0A857MPL6"/>
<dbReference type="KEGG" id="mama:GII36_04205"/>
<dbReference type="InterPro" id="IPR036291">
    <property type="entry name" value="NAD(P)-bd_dom_sf"/>
</dbReference>
<keyword evidence="6" id="KW-1185">Reference proteome</keyword>
<keyword evidence="2" id="KW-0560">Oxidoreductase</keyword>
<evidence type="ECO:0000313" key="5">
    <source>
        <dbReference type="EMBL" id="QHN43031.1"/>
    </source>
</evidence>
<dbReference type="InterPro" id="IPR006183">
    <property type="entry name" value="Pgluconate_DH"/>
</dbReference>
<dbReference type="PANTHER" id="PTHR11811">
    <property type="entry name" value="6-PHOSPHOGLUCONATE DEHYDROGENASE"/>
    <property type="match status" value="1"/>
</dbReference>
<dbReference type="EMBL" id="CP045921">
    <property type="protein sequence ID" value="QHN43031.1"/>
    <property type="molecule type" value="Genomic_DNA"/>
</dbReference>
<dbReference type="Pfam" id="PF03446">
    <property type="entry name" value="NAD_binding_2"/>
    <property type="match status" value="1"/>
</dbReference>
<dbReference type="InterPro" id="IPR008927">
    <property type="entry name" value="6-PGluconate_DH-like_C_sf"/>
</dbReference>
<evidence type="ECO:0000256" key="1">
    <source>
        <dbReference type="ARBA" id="ARBA00008419"/>
    </source>
</evidence>
<name>A0A857MPL6_9BACT</name>
<dbReference type="SMART" id="SM01350">
    <property type="entry name" value="6PGD"/>
    <property type="match status" value="1"/>
</dbReference>
<evidence type="ECO:0000256" key="2">
    <source>
        <dbReference type="ARBA" id="ARBA00023002"/>
    </source>
</evidence>